<dbReference type="Proteomes" id="UP000053555">
    <property type="component" value="Unassembled WGS sequence"/>
</dbReference>
<dbReference type="AlphaFoldDB" id="A0A0B2SKQ0"/>
<dbReference type="EMBL" id="KN642781">
    <property type="protein sequence ID" value="KHN44894.1"/>
    <property type="molecule type" value="Genomic_DNA"/>
</dbReference>
<name>A0A0B2SKQ0_GLYSO</name>
<accession>A0A0B2SKQ0</accession>
<evidence type="ECO:0000313" key="1">
    <source>
        <dbReference type="EMBL" id="KHN44891.1"/>
    </source>
</evidence>
<gene>
    <name evidence="1" type="ORF">glysoja_042921</name>
    <name evidence="2" type="ORF">glysoja_042924</name>
</gene>
<organism evidence="2">
    <name type="scientific">Glycine soja</name>
    <name type="common">Wild soybean</name>
    <dbReference type="NCBI Taxonomy" id="3848"/>
    <lineage>
        <taxon>Eukaryota</taxon>
        <taxon>Viridiplantae</taxon>
        <taxon>Streptophyta</taxon>
        <taxon>Embryophyta</taxon>
        <taxon>Tracheophyta</taxon>
        <taxon>Spermatophyta</taxon>
        <taxon>Magnoliopsida</taxon>
        <taxon>eudicotyledons</taxon>
        <taxon>Gunneridae</taxon>
        <taxon>Pentapetalae</taxon>
        <taxon>rosids</taxon>
        <taxon>fabids</taxon>
        <taxon>Fabales</taxon>
        <taxon>Fabaceae</taxon>
        <taxon>Papilionoideae</taxon>
        <taxon>50 kb inversion clade</taxon>
        <taxon>NPAAA clade</taxon>
        <taxon>indigoferoid/millettioid clade</taxon>
        <taxon>Phaseoleae</taxon>
        <taxon>Glycine</taxon>
        <taxon>Glycine subgen. Soja</taxon>
    </lineage>
</organism>
<proteinExistence type="predicted"/>
<dbReference type="EMBL" id="KN642781">
    <property type="protein sequence ID" value="KHN44891.1"/>
    <property type="molecule type" value="Genomic_DNA"/>
</dbReference>
<reference evidence="2" key="1">
    <citation type="submission" date="2014-07" db="EMBL/GenBank/DDBJ databases">
        <title>Identification of a novel salt tolerance gene in wild soybean by whole-genome sequencing.</title>
        <authorList>
            <person name="Lam H.-M."/>
            <person name="Qi X."/>
            <person name="Li M.-W."/>
            <person name="Liu X."/>
            <person name="Xie M."/>
            <person name="Ni M."/>
            <person name="Xu X."/>
        </authorList>
    </citation>
    <scope>NUCLEOTIDE SEQUENCE [LARGE SCALE GENOMIC DNA]</scope>
    <source>
        <tissue evidence="2">Root</tissue>
    </source>
</reference>
<sequence>MGKNWKKGNLTFKAFDAKHKRGGGGFICVEGYHDVLRDQTFKLTNRCLSTLVVHASLYGMSSGKRF</sequence>
<protein>
    <submittedName>
        <fullName evidence="2">Uncharacterized protein</fullName>
    </submittedName>
</protein>
<evidence type="ECO:0000313" key="2">
    <source>
        <dbReference type="EMBL" id="KHN44894.1"/>
    </source>
</evidence>